<name>A0A5C8P2A0_9BACI</name>
<keyword evidence="2" id="KW-1185">Reference proteome</keyword>
<gene>
    <name evidence="1" type="ORF">FHP05_00640</name>
</gene>
<dbReference type="AlphaFoldDB" id="A0A5C8P2A0"/>
<organism evidence="1 2">
    <name type="scientific">Cerasibacillus terrae</name>
    <dbReference type="NCBI Taxonomy" id="2498845"/>
    <lineage>
        <taxon>Bacteria</taxon>
        <taxon>Bacillati</taxon>
        <taxon>Bacillota</taxon>
        <taxon>Bacilli</taxon>
        <taxon>Bacillales</taxon>
        <taxon>Bacillaceae</taxon>
        <taxon>Cerasibacillus</taxon>
    </lineage>
</organism>
<accession>A0A5C8P2A0</accession>
<evidence type="ECO:0000313" key="2">
    <source>
        <dbReference type="Proteomes" id="UP000321574"/>
    </source>
</evidence>
<dbReference type="InterPro" id="IPR025236">
    <property type="entry name" value="SR1P"/>
</dbReference>
<comment type="caution">
    <text evidence="1">The sequence shown here is derived from an EMBL/GenBank/DDBJ whole genome shotgun (WGS) entry which is preliminary data.</text>
</comment>
<dbReference type="OrthoDB" id="2971595at2"/>
<protein>
    <submittedName>
        <fullName evidence="1">GapA-binding peptide SR1P</fullName>
    </submittedName>
</protein>
<reference evidence="1 2" key="1">
    <citation type="submission" date="2019-06" db="EMBL/GenBank/DDBJ databases">
        <title>Cerasibacillus sp. nov., isolated from maize field.</title>
        <authorList>
            <person name="Lin S.-Y."/>
            <person name="Tsai C.-F."/>
            <person name="Young C.-C."/>
        </authorList>
    </citation>
    <scope>NUCLEOTIDE SEQUENCE [LARGE SCALE GENOMIC DNA]</scope>
    <source>
        <strain evidence="1 2">CC-CFT480</strain>
    </source>
</reference>
<dbReference type="EMBL" id="VDUW01000001">
    <property type="protein sequence ID" value="TXL67558.1"/>
    <property type="molecule type" value="Genomic_DNA"/>
</dbReference>
<dbReference type="Proteomes" id="UP000321574">
    <property type="component" value="Unassembled WGS sequence"/>
</dbReference>
<sequence>MGTIVCKDCQKVVEHYPAEKVTTLYGKCSNCKSK</sequence>
<proteinExistence type="predicted"/>
<dbReference type="Pfam" id="PF13790">
    <property type="entry name" value="SR1P"/>
    <property type="match status" value="1"/>
</dbReference>
<evidence type="ECO:0000313" key="1">
    <source>
        <dbReference type="EMBL" id="TXL67558.1"/>
    </source>
</evidence>
<dbReference type="RefSeq" id="WP_147665083.1">
    <property type="nucleotide sequence ID" value="NZ_VDUW01000001.1"/>
</dbReference>